<dbReference type="RefSeq" id="WP_050058891.1">
    <property type="nucleotide sequence ID" value="NZ_JACHEK010000004.1"/>
</dbReference>
<feature type="transmembrane region" description="Helical" evidence="1">
    <location>
        <begin position="36"/>
        <end position="55"/>
    </location>
</feature>
<keyword evidence="3" id="KW-1185">Reference proteome</keyword>
<proteinExistence type="predicted"/>
<keyword evidence="1" id="KW-1133">Transmembrane helix</keyword>
<keyword evidence="1" id="KW-0812">Transmembrane</keyword>
<name>A0A841JTL6_9BACT</name>
<organism evidence="2 3">
    <name type="scientific">Silvibacterium bohemicum</name>
    <dbReference type="NCBI Taxonomy" id="1577686"/>
    <lineage>
        <taxon>Bacteria</taxon>
        <taxon>Pseudomonadati</taxon>
        <taxon>Acidobacteriota</taxon>
        <taxon>Terriglobia</taxon>
        <taxon>Terriglobales</taxon>
        <taxon>Acidobacteriaceae</taxon>
        <taxon>Silvibacterium</taxon>
    </lineage>
</organism>
<reference evidence="2 3" key="1">
    <citation type="submission" date="2020-08" db="EMBL/GenBank/DDBJ databases">
        <title>Genomic Encyclopedia of Type Strains, Phase IV (KMG-IV): sequencing the most valuable type-strain genomes for metagenomic binning, comparative biology and taxonomic classification.</title>
        <authorList>
            <person name="Goeker M."/>
        </authorList>
    </citation>
    <scope>NUCLEOTIDE SEQUENCE [LARGE SCALE GENOMIC DNA]</scope>
    <source>
        <strain evidence="2 3">DSM 103733</strain>
    </source>
</reference>
<accession>A0A841JTL6</accession>
<evidence type="ECO:0000256" key="1">
    <source>
        <dbReference type="SAM" id="Phobius"/>
    </source>
</evidence>
<dbReference type="AlphaFoldDB" id="A0A841JTL6"/>
<evidence type="ECO:0000313" key="2">
    <source>
        <dbReference type="EMBL" id="MBB6144500.1"/>
    </source>
</evidence>
<dbReference type="Proteomes" id="UP000538666">
    <property type="component" value="Unassembled WGS sequence"/>
</dbReference>
<protein>
    <submittedName>
        <fullName evidence="2">Uncharacterized protein</fullName>
    </submittedName>
</protein>
<gene>
    <name evidence="2" type="ORF">HNQ77_002452</name>
</gene>
<evidence type="ECO:0000313" key="3">
    <source>
        <dbReference type="Proteomes" id="UP000538666"/>
    </source>
</evidence>
<keyword evidence="1" id="KW-0472">Membrane</keyword>
<sequence length="235" mass="25148">MLNDFKNITDLVLAANDKTTTSIVNTRLKNSRKPKATRYAAVVAVLTCFVAYGGAQTTKTGAANKAALIANAESAGPTGIAKNATILGWPAKEGDEPIVLRKGNNGWTCFPDWPVTPANDPMCLDAVWLEWMHAGMEKRPAKIDHVGLAYMLQGGEAFDQRDPSFTTSPPGKVPYFVGPHVMVILPNPKELAGVSHEVYNGGPFVEALERDHPIILMPVASPGSKLKVIPGAVHP</sequence>
<dbReference type="OrthoDB" id="4760845at2"/>
<comment type="caution">
    <text evidence="2">The sequence shown here is derived from an EMBL/GenBank/DDBJ whole genome shotgun (WGS) entry which is preliminary data.</text>
</comment>
<dbReference type="EMBL" id="JACHEK010000004">
    <property type="protein sequence ID" value="MBB6144500.1"/>
    <property type="molecule type" value="Genomic_DNA"/>
</dbReference>